<protein>
    <submittedName>
        <fullName evidence="1 3">Uncharacterized protein</fullName>
    </submittedName>
</protein>
<evidence type="ECO:0000313" key="3">
    <source>
        <dbReference type="WBParaSite" id="TASK_0000266501-mRNA-1"/>
    </source>
</evidence>
<reference evidence="3" key="1">
    <citation type="submission" date="2017-02" db="UniProtKB">
        <authorList>
            <consortium name="WormBaseParasite"/>
        </authorList>
    </citation>
    <scope>IDENTIFICATION</scope>
</reference>
<dbReference type="EMBL" id="UYRS01002464">
    <property type="protein sequence ID" value="VDK25792.1"/>
    <property type="molecule type" value="Genomic_DNA"/>
</dbReference>
<organism evidence="3">
    <name type="scientific">Taenia asiatica</name>
    <name type="common">Asian tapeworm</name>
    <dbReference type="NCBI Taxonomy" id="60517"/>
    <lineage>
        <taxon>Eukaryota</taxon>
        <taxon>Metazoa</taxon>
        <taxon>Spiralia</taxon>
        <taxon>Lophotrochozoa</taxon>
        <taxon>Platyhelminthes</taxon>
        <taxon>Cestoda</taxon>
        <taxon>Eucestoda</taxon>
        <taxon>Cyclophyllidea</taxon>
        <taxon>Taeniidae</taxon>
        <taxon>Taenia</taxon>
    </lineage>
</organism>
<proteinExistence type="predicted"/>
<name>A0A0R3VZ21_TAEAS</name>
<keyword evidence="2" id="KW-1185">Reference proteome</keyword>
<gene>
    <name evidence="1" type="ORF">TASK_LOCUS2666</name>
</gene>
<accession>A0A0R3VZ21</accession>
<dbReference type="AlphaFoldDB" id="A0A0R3VZ21"/>
<dbReference type="Proteomes" id="UP000282613">
    <property type="component" value="Unassembled WGS sequence"/>
</dbReference>
<reference evidence="1 2" key="2">
    <citation type="submission" date="2018-11" db="EMBL/GenBank/DDBJ databases">
        <authorList>
            <consortium name="Pathogen Informatics"/>
        </authorList>
    </citation>
    <scope>NUCLEOTIDE SEQUENCE [LARGE SCALE GENOMIC DNA]</scope>
</reference>
<evidence type="ECO:0000313" key="2">
    <source>
        <dbReference type="Proteomes" id="UP000282613"/>
    </source>
</evidence>
<dbReference type="WBParaSite" id="TASK_0000266501-mRNA-1">
    <property type="protein sequence ID" value="TASK_0000266501-mRNA-1"/>
    <property type="gene ID" value="TASK_0000266501"/>
</dbReference>
<sequence>MNYPAATVSPTPLSRMRCPSRSLVNTAFETASCIPRRPGGGVLRACLFRALLLWQWQREMRQSSLQVGVTCGVPRNAAATSGKARIGRLNSCRDANAPLPPIPSAEPFSSSGLLSEGEYVDANNFATF</sequence>
<evidence type="ECO:0000313" key="1">
    <source>
        <dbReference type="EMBL" id="VDK25792.1"/>
    </source>
</evidence>